<proteinExistence type="predicted"/>
<dbReference type="EMBL" id="CP026952">
    <property type="protein sequence ID" value="AWB92865.1"/>
    <property type="molecule type" value="Genomic_DNA"/>
</dbReference>
<keyword evidence="2" id="KW-1185">Reference proteome</keyword>
<accession>A0A2S0WNF6</accession>
<dbReference type="AlphaFoldDB" id="A0A2S0WNF6"/>
<dbReference type="Proteomes" id="UP000244384">
    <property type="component" value="Chromosome"/>
</dbReference>
<dbReference type="OrthoDB" id="3745930at2"/>
<accession>A0A5F2EW63</accession>
<sequence>MSGGPVFATRWDFLFAQVLIGVDRSTGVFSGSEPVPGRQLVCVWTSKARADDALHSESWDVRKISVRRLLAMLPAGIGVQVDPGDPSGMTASADYTAQVKRYLEPFPAGTTLRRTAWDGLDASVCNALATAGAGHVRTLYAFGYTVDDSPTLGCLAYVAEDDTAGEVLEAALDASTSLAALGVPTVHLVALADVPEVLRAELDDADVVRPARRPTFWRR</sequence>
<evidence type="ECO:0000313" key="2">
    <source>
        <dbReference type="Proteomes" id="UP000244384"/>
    </source>
</evidence>
<name>A0A2S0WNF6_9ACTN</name>
<dbReference type="KEGG" id="aez:C3E78_11985"/>
<dbReference type="RefSeq" id="WP_108578672.1">
    <property type="nucleotide sequence ID" value="NZ_CP026952.1"/>
</dbReference>
<evidence type="ECO:0000313" key="1">
    <source>
        <dbReference type="EMBL" id="AWB92865.1"/>
    </source>
</evidence>
<protein>
    <submittedName>
        <fullName evidence="1">Uncharacterized protein</fullName>
    </submittedName>
</protein>
<reference evidence="2" key="1">
    <citation type="submission" date="2018-01" db="EMBL/GenBank/DDBJ databases">
        <authorList>
            <person name="Li J."/>
        </authorList>
    </citation>
    <scope>NUCLEOTIDE SEQUENCE [LARGE SCALE GENOMIC DNA]</scope>
    <source>
        <strain evidence="2">592</strain>
    </source>
</reference>
<gene>
    <name evidence="1" type="ORF">C3E78_11985</name>
</gene>
<organism evidence="1 2">
    <name type="scientific">Aeromicrobium chenweiae</name>
    <dbReference type="NCBI Taxonomy" id="2079793"/>
    <lineage>
        <taxon>Bacteria</taxon>
        <taxon>Bacillati</taxon>
        <taxon>Actinomycetota</taxon>
        <taxon>Actinomycetes</taxon>
        <taxon>Propionibacteriales</taxon>
        <taxon>Nocardioidaceae</taxon>
        <taxon>Aeromicrobium</taxon>
    </lineage>
</organism>